<dbReference type="GO" id="GO:0006310">
    <property type="term" value="P:DNA recombination"/>
    <property type="evidence" value="ECO:0007669"/>
    <property type="project" value="UniProtKB-KW"/>
</dbReference>
<dbReference type="EMBL" id="PEVC01000039">
    <property type="protein sequence ID" value="PIV00898.1"/>
    <property type="molecule type" value="Genomic_DNA"/>
</dbReference>
<keyword evidence="4" id="KW-0159">Chromosome partition</keyword>
<dbReference type="GO" id="GO:0005737">
    <property type="term" value="C:cytoplasm"/>
    <property type="evidence" value="ECO:0007669"/>
    <property type="project" value="UniProtKB-SubCell"/>
</dbReference>
<gene>
    <name evidence="12" type="ORF">COS54_02230</name>
</gene>
<dbReference type="Gene3D" id="1.10.150.130">
    <property type="match status" value="1"/>
</dbReference>
<evidence type="ECO:0008006" key="14">
    <source>
        <dbReference type="Google" id="ProtNLM"/>
    </source>
</evidence>
<dbReference type="Proteomes" id="UP000229631">
    <property type="component" value="Unassembled WGS sequence"/>
</dbReference>
<dbReference type="Pfam" id="PF00589">
    <property type="entry name" value="Phage_integrase"/>
    <property type="match status" value="1"/>
</dbReference>
<dbReference type="InterPro" id="IPR004107">
    <property type="entry name" value="Integrase_SAM-like_N"/>
</dbReference>
<dbReference type="PROSITE" id="PS51900">
    <property type="entry name" value="CB"/>
    <property type="match status" value="1"/>
</dbReference>
<evidence type="ECO:0000256" key="8">
    <source>
        <dbReference type="ARBA" id="ARBA00023306"/>
    </source>
</evidence>
<evidence type="ECO:0000256" key="3">
    <source>
        <dbReference type="ARBA" id="ARBA00022618"/>
    </source>
</evidence>
<dbReference type="PANTHER" id="PTHR30349:SF77">
    <property type="entry name" value="TYROSINE RECOMBINASE XERC"/>
    <property type="match status" value="1"/>
</dbReference>
<organism evidence="12 13">
    <name type="scientific">Candidatus Shapirobacteria bacterium CG03_land_8_20_14_0_80_39_12</name>
    <dbReference type="NCBI Taxonomy" id="1974879"/>
    <lineage>
        <taxon>Bacteria</taxon>
        <taxon>Candidatus Shapironibacteriota</taxon>
    </lineage>
</organism>
<evidence type="ECO:0000313" key="13">
    <source>
        <dbReference type="Proteomes" id="UP000229631"/>
    </source>
</evidence>
<evidence type="ECO:0000256" key="4">
    <source>
        <dbReference type="ARBA" id="ARBA00022829"/>
    </source>
</evidence>
<keyword evidence="6 9" id="KW-0238">DNA-binding</keyword>
<evidence type="ECO:0000256" key="7">
    <source>
        <dbReference type="ARBA" id="ARBA00023172"/>
    </source>
</evidence>
<dbReference type="GO" id="GO:0007059">
    <property type="term" value="P:chromosome segregation"/>
    <property type="evidence" value="ECO:0007669"/>
    <property type="project" value="UniProtKB-KW"/>
</dbReference>
<dbReference type="Gene3D" id="1.10.443.10">
    <property type="entry name" value="Intergrase catalytic core"/>
    <property type="match status" value="1"/>
</dbReference>
<evidence type="ECO:0000256" key="1">
    <source>
        <dbReference type="ARBA" id="ARBA00004496"/>
    </source>
</evidence>
<dbReference type="AlphaFoldDB" id="A0A2M7BCT1"/>
<dbReference type="PROSITE" id="PS51898">
    <property type="entry name" value="TYR_RECOMBINASE"/>
    <property type="match status" value="1"/>
</dbReference>
<evidence type="ECO:0000259" key="11">
    <source>
        <dbReference type="PROSITE" id="PS51900"/>
    </source>
</evidence>
<dbReference type="GO" id="GO:0003677">
    <property type="term" value="F:DNA binding"/>
    <property type="evidence" value="ECO:0007669"/>
    <property type="project" value="UniProtKB-UniRule"/>
</dbReference>
<keyword evidence="7" id="KW-0233">DNA recombination</keyword>
<feature type="domain" description="Core-binding (CB)" evidence="11">
    <location>
        <begin position="1"/>
        <end position="98"/>
    </location>
</feature>
<evidence type="ECO:0000313" key="12">
    <source>
        <dbReference type="EMBL" id="PIV00898.1"/>
    </source>
</evidence>
<dbReference type="SUPFAM" id="SSF56349">
    <property type="entry name" value="DNA breaking-rejoining enzymes"/>
    <property type="match status" value="1"/>
</dbReference>
<dbReference type="InterPro" id="IPR013762">
    <property type="entry name" value="Integrase-like_cat_sf"/>
</dbReference>
<evidence type="ECO:0000256" key="5">
    <source>
        <dbReference type="ARBA" id="ARBA00022908"/>
    </source>
</evidence>
<dbReference type="PANTHER" id="PTHR30349">
    <property type="entry name" value="PHAGE INTEGRASE-RELATED"/>
    <property type="match status" value="1"/>
</dbReference>
<feature type="domain" description="Tyr recombinase" evidence="10">
    <location>
        <begin position="119"/>
        <end position="305"/>
    </location>
</feature>
<accession>A0A2M7BCT1</accession>
<comment type="caution">
    <text evidence="12">The sequence shown here is derived from an EMBL/GenBank/DDBJ whole genome shotgun (WGS) entry which is preliminary data.</text>
</comment>
<keyword evidence="3" id="KW-0132">Cell division</keyword>
<sequence length="315" mass="36192">MELPHLDDFLLHLKVNNYSAETIYNYELDLKVFQLFLNEEAKISDFNGISKKTIELYKAYMTSKDRKTAGGEKAQGNLASGSLNRCLSSLRGYLKYLIEMDYPCPIPPEVIKMIKTEKRHARVAEFDDLIRLIESPAYLENNPLIALRNQTLMEVLFSTGMRISELCKLNRADIDGTGKIFIMGKGKKERFVYLTPRAQTFLERYLESREDALQPLFIPYSGPNVSSNKRRLSTNYIQMKIKEYREKLKINVPTSAHSLRHGFATYLAEKGASPVAIQILLGHESLDTTTRYVHASDKFAEETHRKFHPLSEVKK</sequence>
<dbReference type="GO" id="GO:0015074">
    <property type="term" value="P:DNA integration"/>
    <property type="evidence" value="ECO:0007669"/>
    <property type="project" value="UniProtKB-KW"/>
</dbReference>
<dbReference type="InterPro" id="IPR044068">
    <property type="entry name" value="CB"/>
</dbReference>
<dbReference type="InterPro" id="IPR011010">
    <property type="entry name" value="DNA_brk_join_enz"/>
</dbReference>
<dbReference type="GO" id="GO:0051301">
    <property type="term" value="P:cell division"/>
    <property type="evidence" value="ECO:0007669"/>
    <property type="project" value="UniProtKB-KW"/>
</dbReference>
<dbReference type="InterPro" id="IPR002104">
    <property type="entry name" value="Integrase_catalytic"/>
</dbReference>
<keyword evidence="5" id="KW-0229">DNA integration</keyword>
<comment type="subcellular location">
    <subcellularLocation>
        <location evidence="1">Cytoplasm</location>
    </subcellularLocation>
</comment>
<name>A0A2M7BCT1_9BACT</name>
<dbReference type="InterPro" id="IPR050090">
    <property type="entry name" value="Tyrosine_recombinase_XerCD"/>
</dbReference>
<dbReference type="InterPro" id="IPR010998">
    <property type="entry name" value="Integrase_recombinase_N"/>
</dbReference>
<dbReference type="Pfam" id="PF02899">
    <property type="entry name" value="Phage_int_SAM_1"/>
    <property type="match status" value="1"/>
</dbReference>
<protein>
    <recommendedName>
        <fullName evidence="14">Tyrosine recombinase XerC</fullName>
    </recommendedName>
</protein>
<keyword evidence="8" id="KW-0131">Cell cycle</keyword>
<proteinExistence type="predicted"/>
<evidence type="ECO:0000256" key="6">
    <source>
        <dbReference type="ARBA" id="ARBA00023125"/>
    </source>
</evidence>
<evidence type="ECO:0000256" key="9">
    <source>
        <dbReference type="PROSITE-ProRule" id="PRU01248"/>
    </source>
</evidence>
<evidence type="ECO:0000259" key="10">
    <source>
        <dbReference type="PROSITE" id="PS51898"/>
    </source>
</evidence>
<keyword evidence="2" id="KW-0963">Cytoplasm</keyword>
<reference evidence="13" key="1">
    <citation type="submission" date="2017-09" db="EMBL/GenBank/DDBJ databases">
        <title>Depth-based differentiation of microbial function through sediment-hosted aquifers and enrichment of novel symbionts in the deep terrestrial subsurface.</title>
        <authorList>
            <person name="Probst A.J."/>
            <person name="Ladd B."/>
            <person name="Jarett J.K."/>
            <person name="Geller-Mcgrath D.E."/>
            <person name="Sieber C.M.K."/>
            <person name="Emerson J.B."/>
            <person name="Anantharaman K."/>
            <person name="Thomas B.C."/>
            <person name="Malmstrom R."/>
            <person name="Stieglmeier M."/>
            <person name="Klingl A."/>
            <person name="Woyke T."/>
            <person name="Ryan C.M."/>
            <person name="Banfield J.F."/>
        </authorList>
    </citation>
    <scope>NUCLEOTIDE SEQUENCE [LARGE SCALE GENOMIC DNA]</scope>
</reference>
<evidence type="ECO:0000256" key="2">
    <source>
        <dbReference type="ARBA" id="ARBA00022490"/>
    </source>
</evidence>